<organism evidence="2 3">
    <name type="scientific">Actinokineospora spheciospongiae</name>
    <dbReference type="NCBI Taxonomy" id="909613"/>
    <lineage>
        <taxon>Bacteria</taxon>
        <taxon>Bacillati</taxon>
        <taxon>Actinomycetota</taxon>
        <taxon>Actinomycetes</taxon>
        <taxon>Pseudonocardiales</taxon>
        <taxon>Pseudonocardiaceae</taxon>
        <taxon>Actinokineospora</taxon>
    </lineage>
</organism>
<evidence type="ECO:0000259" key="1">
    <source>
        <dbReference type="Pfam" id="PF19054"/>
    </source>
</evidence>
<keyword evidence="3" id="KW-1185">Reference proteome</keyword>
<dbReference type="RefSeq" id="WP_035285564.1">
    <property type="nucleotide sequence ID" value="NZ_AYXG01000165.1"/>
</dbReference>
<dbReference type="AlphaFoldDB" id="W7J2D2"/>
<feature type="domain" description="DUF5753" evidence="1">
    <location>
        <begin position="108"/>
        <end position="259"/>
    </location>
</feature>
<comment type="caution">
    <text evidence="2">The sequence shown here is derived from an EMBL/GenBank/DDBJ whole genome shotgun (WGS) entry which is preliminary data.</text>
</comment>
<dbReference type="EMBL" id="AYXG01000165">
    <property type="protein sequence ID" value="EWC60289.1"/>
    <property type="molecule type" value="Genomic_DNA"/>
</dbReference>
<accession>W7J2D2</accession>
<sequence length="265" mass="29198">MAARTPEPDFRARTVRALLLSRELDHNRRRVGLSTRQAASGMDMSPAMLNRVMTGRRLPTALEVGGLCALFDVPAERRPVLYALAREGDRTQWLTHHDPGDPDRFAVLRELHAVAESITGYDTATLPLALRTADYHRAVLAATGAAPTARGPDRVEAYTAHYVHAHALRAPWVDPAVMTAQLARLRDDRRLRVLPDRTPPPAAHPFQVITTRHFPPVVFFDLGAATLLLELDAAAPHLAALRAVERGALSVGETRAFLDDLLFSR</sequence>
<proteinExistence type="predicted"/>
<reference evidence="2 3" key="1">
    <citation type="journal article" date="2014" name="Genome Announc.">
        <title>Draft Genome Sequence of the Antitrypanosomally Active Sponge-Associated Bacterium Actinokineospora sp. Strain EG49.</title>
        <authorList>
            <person name="Harjes J."/>
            <person name="Ryu T."/>
            <person name="Abdelmohsen U.R."/>
            <person name="Moitinho-Silva L."/>
            <person name="Horn H."/>
            <person name="Ravasi T."/>
            <person name="Hentschel U."/>
        </authorList>
    </citation>
    <scope>NUCLEOTIDE SEQUENCE [LARGE SCALE GENOMIC DNA]</scope>
    <source>
        <strain evidence="2 3">EG49</strain>
    </source>
</reference>
<dbReference type="InterPro" id="IPR001387">
    <property type="entry name" value="Cro/C1-type_HTH"/>
</dbReference>
<dbReference type="Pfam" id="PF13560">
    <property type="entry name" value="HTH_31"/>
    <property type="match status" value="1"/>
</dbReference>
<gene>
    <name evidence="2" type="ORF">UO65_4397</name>
</gene>
<dbReference type="OrthoDB" id="3693079at2"/>
<evidence type="ECO:0000313" key="3">
    <source>
        <dbReference type="Proteomes" id="UP000019277"/>
    </source>
</evidence>
<evidence type="ECO:0000313" key="2">
    <source>
        <dbReference type="EMBL" id="EWC60289.1"/>
    </source>
</evidence>
<dbReference type="GO" id="GO:0003677">
    <property type="term" value="F:DNA binding"/>
    <property type="evidence" value="ECO:0007669"/>
    <property type="project" value="InterPro"/>
</dbReference>
<dbReference type="Proteomes" id="UP000019277">
    <property type="component" value="Unassembled WGS sequence"/>
</dbReference>
<protein>
    <recommendedName>
        <fullName evidence="1">DUF5753 domain-containing protein</fullName>
    </recommendedName>
</protein>
<dbReference type="InterPro" id="IPR010982">
    <property type="entry name" value="Lambda_DNA-bd_dom_sf"/>
</dbReference>
<dbReference type="eggNOG" id="COG1396">
    <property type="taxonomic scope" value="Bacteria"/>
</dbReference>
<dbReference type="Pfam" id="PF19054">
    <property type="entry name" value="DUF5753"/>
    <property type="match status" value="1"/>
</dbReference>
<name>W7J2D2_9PSEU</name>
<dbReference type="CDD" id="cd00093">
    <property type="entry name" value="HTH_XRE"/>
    <property type="match status" value="1"/>
</dbReference>
<dbReference type="STRING" id="909613.UO65_4397"/>
<dbReference type="InterPro" id="IPR043917">
    <property type="entry name" value="DUF5753"/>
</dbReference>
<dbReference type="SUPFAM" id="SSF47413">
    <property type="entry name" value="lambda repressor-like DNA-binding domains"/>
    <property type="match status" value="1"/>
</dbReference>